<evidence type="ECO:0000313" key="2">
    <source>
        <dbReference type="Proteomes" id="UP000017127"/>
    </source>
</evidence>
<reference evidence="1 2" key="1">
    <citation type="journal article" date="2013" name="Front. Microbiol.">
        <title>Comparative genomic analyses of the cyanobacterium, Lyngbya aestuarii BL J, a powerful hydrogen producer.</title>
        <authorList>
            <person name="Kothari A."/>
            <person name="Vaughn M."/>
            <person name="Garcia-Pichel F."/>
        </authorList>
    </citation>
    <scope>NUCLEOTIDE SEQUENCE [LARGE SCALE GENOMIC DNA]</scope>
    <source>
        <strain evidence="1 2">BL J</strain>
    </source>
</reference>
<gene>
    <name evidence="1" type="ORF">M595_6115</name>
</gene>
<proteinExistence type="predicted"/>
<accession>U7Q802</accession>
<name>U7Q802_9CYAN</name>
<protein>
    <submittedName>
        <fullName evidence="1">Uncharacterized protein</fullName>
    </submittedName>
</protein>
<sequence>MRVQVPLHRRNGKSASPILTISNWQGEAGKLNGGKTVA</sequence>
<organism evidence="1 2">
    <name type="scientific">Lyngbya aestuarii BL J</name>
    <dbReference type="NCBI Taxonomy" id="1348334"/>
    <lineage>
        <taxon>Bacteria</taxon>
        <taxon>Bacillati</taxon>
        <taxon>Cyanobacteriota</taxon>
        <taxon>Cyanophyceae</taxon>
        <taxon>Oscillatoriophycideae</taxon>
        <taxon>Oscillatoriales</taxon>
        <taxon>Microcoleaceae</taxon>
        <taxon>Lyngbya</taxon>
    </lineage>
</organism>
<keyword evidence="2" id="KW-1185">Reference proteome</keyword>
<evidence type="ECO:0000313" key="1">
    <source>
        <dbReference type="EMBL" id="ERT03939.1"/>
    </source>
</evidence>
<dbReference type="AlphaFoldDB" id="U7Q802"/>
<dbReference type="Proteomes" id="UP000017127">
    <property type="component" value="Unassembled WGS sequence"/>
</dbReference>
<dbReference type="EMBL" id="AUZM01000148">
    <property type="protein sequence ID" value="ERT03939.1"/>
    <property type="molecule type" value="Genomic_DNA"/>
</dbReference>
<comment type="caution">
    <text evidence="1">The sequence shown here is derived from an EMBL/GenBank/DDBJ whole genome shotgun (WGS) entry which is preliminary data.</text>
</comment>